<reference evidence="2" key="1">
    <citation type="submission" date="2018-05" db="EMBL/GenBank/DDBJ databases">
        <title>Genome Sequencing of selected type strains of the family Eggerthellaceae.</title>
        <authorList>
            <person name="Danylec N."/>
            <person name="Stoll D.A."/>
            <person name="Doetsch A."/>
            <person name="Huch M."/>
        </authorList>
    </citation>
    <scope>NUCLEOTIDE SEQUENCE [LARGE SCALE GENOMIC DNA]</scope>
    <source>
        <strain evidence="2">DSM 22006</strain>
    </source>
</reference>
<proteinExistence type="predicted"/>
<feature type="non-terminal residue" evidence="1">
    <location>
        <position position="233"/>
    </location>
</feature>
<feature type="non-terminal residue" evidence="1">
    <location>
        <position position="1"/>
    </location>
</feature>
<evidence type="ECO:0000313" key="1">
    <source>
        <dbReference type="EMBL" id="RNM32362.1"/>
    </source>
</evidence>
<dbReference type="EMBL" id="QIBZ01000042">
    <property type="protein sequence ID" value="RNM32362.1"/>
    <property type="molecule type" value="Genomic_DNA"/>
</dbReference>
<sequence length="233" mass="26050">KGERVRDAPEDACPKLLSWPRCCNGCRNLRYRSCSRRWRCEYSAARAQALADAELRESRIGVDRGEAEFERIMGLIRYDVARGLSPQQIALGRAGQIGASPSTIYRWISRGYAGMCDLDLRRKCGYKPRSRSEPPRPTAHGGARSFAAFMGLPEEGRAAACEMDTVTGLRSDRRCLLTLYSRPFRFQLALLMPDKTAAATESALDMLERAAPKAFRRLFSLLLTDNGAEFADC</sequence>
<organism evidence="1 2">
    <name type="scientific">Slackia isoflavoniconvertens</name>
    <dbReference type="NCBI Taxonomy" id="572010"/>
    <lineage>
        <taxon>Bacteria</taxon>
        <taxon>Bacillati</taxon>
        <taxon>Actinomycetota</taxon>
        <taxon>Coriobacteriia</taxon>
        <taxon>Eggerthellales</taxon>
        <taxon>Eggerthellaceae</taxon>
        <taxon>Slackia</taxon>
    </lineage>
</organism>
<gene>
    <name evidence="1" type="ORF">DMP05_09675</name>
</gene>
<dbReference type="Proteomes" id="UP000271472">
    <property type="component" value="Unassembled WGS sequence"/>
</dbReference>
<evidence type="ECO:0000313" key="2">
    <source>
        <dbReference type="Proteomes" id="UP000271472"/>
    </source>
</evidence>
<accession>A0A3N0I7P4</accession>
<dbReference type="AlphaFoldDB" id="A0A3N0I7P4"/>
<keyword evidence="2" id="KW-1185">Reference proteome</keyword>
<name>A0A3N0I7P4_9ACTN</name>
<protein>
    <submittedName>
        <fullName evidence="1">IS30 family transposase</fullName>
    </submittedName>
</protein>
<comment type="caution">
    <text evidence="1">The sequence shown here is derived from an EMBL/GenBank/DDBJ whole genome shotgun (WGS) entry which is preliminary data.</text>
</comment>